<evidence type="ECO:0000313" key="3">
    <source>
        <dbReference type="Proteomes" id="UP000182130"/>
    </source>
</evidence>
<sequence length="242" mass="26898">MIAARTQLRCGPARLSRATGIPERTISRILVRRGLPPLAACDPVTGALIRATRATAVRYERQHPGELIHVDVKELGRIPEGGGWRAHGRSEKVRGRGIGFDYIHAAIDDRTRLAYAEIHPDEKGTTAAGFLLRAAEFFKAQGIGKIERIITDNAFAYRNSTAFKTAAAQIGAQQRFIKPHCPWTNGKIERFNRTLAAEWAYARPFTSNTERAAALALWLNYYNTERIHAAIKDTPITRVSPT</sequence>
<dbReference type="GO" id="GO:0003676">
    <property type="term" value="F:nucleic acid binding"/>
    <property type="evidence" value="ECO:0007669"/>
    <property type="project" value="InterPro"/>
</dbReference>
<evidence type="ECO:0000259" key="1">
    <source>
        <dbReference type="PROSITE" id="PS50994"/>
    </source>
</evidence>
<dbReference type="AlphaFoldDB" id="A0A1G8YMZ6"/>
<dbReference type="InterPro" id="IPR012337">
    <property type="entry name" value="RNaseH-like_sf"/>
</dbReference>
<dbReference type="PANTHER" id="PTHR35004:SF6">
    <property type="entry name" value="TRANSPOSASE"/>
    <property type="match status" value="1"/>
</dbReference>
<feature type="domain" description="Integrase catalytic" evidence="1">
    <location>
        <begin position="75"/>
        <end position="242"/>
    </location>
</feature>
<dbReference type="SUPFAM" id="SSF53098">
    <property type="entry name" value="Ribonuclease H-like"/>
    <property type="match status" value="1"/>
</dbReference>
<dbReference type="PANTHER" id="PTHR35004">
    <property type="entry name" value="TRANSPOSASE RV3428C-RELATED"/>
    <property type="match status" value="1"/>
</dbReference>
<dbReference type="Proteomes" id="UP000182130">
    <property type="component" value="Unassembled WGS sequence"/>
</dbReference>
<dbReference type="InterPro" id="IPR036397">
    <property type="entry name" value="RNaseH_sf"/>
</dbReference>
<dbReference type="EMBL" id="FNEI01000026">
    <property type="protein sequence ID" value="SDK03804.1"/>
    <property type="molecule type" value="Genomic_DNA"/>
</dbReference>
<evidence type="ECO:0000313" key="2">
    <source>
        <dbReference type="EMBL" id="SDK03804.1"/>
    </source>
</evidence>
<organism evidence="2 3">
    <name type="scientific">Arthrobacter cupressi</name>
    <dbReference type="NCBI Taxonomy" id="1045773"/>
    <lineage>
        <taxon>Bacteria</taxon>
        <taxon>Bacillati</taxon>
        <taxon>Actinomycetota</taxon>
        <taxon>Actinomycetes</taxon>
        <taxon>Micrococcales</taxon>
        <taxon>Micrococcaceae</taxon>
        <taxon>Arthrobacter</taxon>
    </lineage>
</organism>
<accession>A0A1G8YMZ6</accession>
<dbReference type="GO" id="GO:0015074">
    <property type="term" value="P:DNA integration"/>
    <property type="evidence" value="ECO:0007669"/>
    <property type="project" value="InterPro"/>
</dbReference>
<protein>
    <submittedName>
        <fullName evidence="2">Integrase core domain-containing protein</fullName>
    </submittedName>
</protein>
<dbReference type="PROSITE" id="PS50994">
    <property type="entry name" value="INTEGRASE"/>
    <property type="match status" value="1"/>
</dbReference>
<dbReference type="InterPro" id="IPR001584">
    <property type="entry name" value="Integrase_cat-core"/>
</dbReference>
<dbReference type="Pfam" id="PF13683">
    <property type="entry name" value="rve_3"/>
    <property type="match status" value="1"/>
</dbReference>
<reference evidence="3" key="1">
    <citation type="submission" date="2016-10" db="EMBL/GenBank/DDBJ databases">
        <authorList>
            <person name="Varghese N."/>
            <person name="Submissions S."/>
        </authorList>
    </citation>
    <scope>NUCLEOTIDE SEQUENCE [LARGE SCALE GENOMIC DNA]</scope>
    <source>
        <strain evidence="3">CGMCC 1.10783</strain>
    </source>
</reference>
<dbReference type="STRING" id="1045773.SAMN05216555_12614"/>
<keyword evidence="3" id="KW-1185">Reference proteome</keyword>
<proteinExistence type="predicted"/>
<gene>
    <name evidence="2" type="ORF">SAMN05216555_12614</name>
</gene>
<name>A0A1G8YMZ6_9MICC</name>
<dbReference type="Gene3D" id="3.30.420.10">
    <property type="entry name" value="Ribonuclease H-like superfamily/Ribonuclease H"/>
    <property type="match status" value="1"/>
</dbReference>